<dbReference type="EMBL" id="CP059672">
    <property type="protein sequence ID" value="QRW26262.1"/>
    <property type="molecule type" value="Genomic_DNA"/>
</dbReference>
<feature type="domain" description="Ribosomal RNA methyltransferase FtsJ" evidence="1">
    <location>
        <begin position="91"/>
        <end position="279"/>
    </location>
</feature>
<gene>
    <name evidence="2" type="ORF">RDB_LOCUS97767</name>
    <name evidence="3" type="ORF">RhiXN_11923</name>
</gene>
<accession>A0A8H3GJQ2</accession>
<name>A0A8H3GJQ2_9AGAM</name>
<reference evidence="3" key="1">
    <citation type="submission" date="2020-05" db="EMBL/GenBank/DDBJ databases">
        <title>Evolutionary and genomic comparisons of hybrid uninucleate and nonhybrid Rhizoctonia fungi.</title>
        <authorList>
            <person name="Li C."/>
            <person name="Chen X."/>
        </authorList>
    </citation>
    <scope>NUCLEOTIDE SEQUENCE</scope>
    <source>
        <strain evidence="3">AG-1 IA</strain>
    </source>
</reference>
<organism evidence="2 4">
    <name type="scientific">Rhizoctonia solani</name>
    <dbReference type="NCBI Taxonomy" id="456999"/>
    <lineage>
        <taxon>Eukaryota</taxon>
        <taxon>Fungi</taxon>
        <taxon>Dikarya</taxon>
        <taxon>Basidiomycota</taxon>
        <taxon>Agaricomycotina</taxon>
        <taxon>Agaricomycetes</taxon>
        <taxon>Cantharellales</taxon>
        <taxon>Ceratobasidiaceae</taxon>
        <taxon>Rhizoctonia</taxon>
    </lineage>
</organism>
<dbReference type="Gene3D" id="3.40.50.150">
    <property type="entry name" value="Vaccinia Virus protein VP39"/>
    <property type="match status" value="1"/>
</dbReference>
<dbReference type="EMBL" id="CAJMWR010003292">
    <property type="protein sequence ID" value="CAE6457570.1"/>
    <property type="molecule type" value="Genomic_DNA"/>
</dbReference>
<dbReference type="GO" id="GO:0008168">
    <property type="term" value="F:methyltransferase activity"/>
    <property type="evidence" value="ECO:0007669"/>
    <property type="project" value="UniProtKB-KW"/>
</dbReference>
<sequence length="373" mass="42437">MSQSLLDSPTWESAEVEPKSKWLGDALMQREDCRILCLLNEIRSMGWSSNTVDRHFREQRFNSDHVKHENTDLNWCKIMYDSLQYMDLANGRFVRTERFLDLGSNPGGYASYILRTCPYATGVGISLPIEDAGHGCAIPGPLRSRINIHELDLTLIDLAPTKPKPGTSHISGSRALALHLSPFPFRPHEFDFIVCDAHHLRLHPDNAIRAWNWNRILISQILLALRAVQPGGTIFLKLSCVERALTARILIAFTRIAGYTHTVKSKLLHRKRGSFYLLSKGIKTHTSAYRLLVDGLQNLWYIMTFGGPQGFGRDMTWDEQDLITPWDEVMKPAGVNHIARLGKPMWNIQYYALLKFLKEQGVIYDDSDCDDSA</sequence>
<evidence type="ECO:0000313" key="4">
    <source>
        <dbReference type="Proteomes" id="UP000663840"/>
    </source>
</evidence>
<dbReference type="SUPFAM" id="SSF53335">
    <property type="entry name" value="S-adenosyl-L-methionine-dependent methyltransferases"/>
    <property type="match status" value="1"/>
</dbReference>
<dbReference type="GO" id="GO:0032259">
    <property type="term" value="P:methylation"/>
    <property type="evidence" value="ECO:0007669"/>
    <property type="project" value="UniProtKB-KW"/>
</dbReference>
<reference evidence="2" key="2">
    <citation type="submission" date="2021-01" db="EMBL/GenBank/DDBJ databases">
        <authorList>
            <person name="Kaushik A."/>
        </authorList>
    </citation>
    <scope>NUCLEOTIDE SEQUENCE</scope>
    <source>
        <strain evidence="2">AG1-1A</strain>
    </source>
</reference>
<dbReference type="Proteomes" id="UP000663840">
    <property type="component" value="Unassembled WGS sequence"/>
</dbReference>
<evidence type="ECO:0000259" key="1">
    <source>
        <dbReference type="Pfam" id="PF01728"/>
    </source>
</evidence>
<dbReference type="AlphaFoldDB" id="A0A8H3GJQ2"/>
<dbReference type="InterPro" id="IPR029063">
    <property type="entry name" value="SAM-dependent_MTases_sf"/>
</dbReference>
<proteinExistence type="predicted"/>
<keyword evidence="3" id="KW-0808">Transferase</keyword>
<dbReference type="InterPro" id="IPR002877">
    <property type="entry name" value="RNA_MeTrfase_FtsJ_dom"/>
</dbReference>
<dbReference type="Proteomes" id="UP000650533">
    <property type="component" value="Chromosome 15"/>
</dbReference>
<evidence type="ECO:0000313" key="3">
    <source>
        <dbReference type="EMBL" id="QRW26262.1"/>
    </source>
</evidence>
<keyword evidence="3" id="KW-0489">Methyltransferase</keyword>
<evidence type="ECO:0000313" key="2">
    <source>
        <dbReference type="EMBL" id="CAE6457570.1"/>
    </source>
</evidence>
<dbReference type="Pfam" id="PF01728">
    <property type="entry name" value="FtsJ"/>
    <property type="match status" value="1"/>
</dbReference>
<protein>
    <submittedName>
        <fullName evidence="3">FtsJ-like methyltransferase</fullName>
    </submittedName>
</protein>